<comment type="similarity">
    <text evidence="1 5">Belongs to the F-actin-capping protein alpha subunit family.</text>
</comment>
<dbReference type="Pfam" id="PF01267">
    <property type="entry name" value="F-actin_cap_A"/>
    <property type="match status" value="2"/>
</dbReference>
<dbReference type="InParanoid" id="A0A078ABK2"/>
<dbReference type="Proteomes" id="UP000039865">
    <property type="component" value="Unassembled WGS sequence"/>
</dbReference>
<sequence>MSATRVIKFFIKNSPVGELADVLEDISNIIGQDFLKQPEIKQALREYYEAHKIQLSFTDGSQGLVTGLGRQEPLVRYVQGSIPVQSQAQKKAGLWDDENEEGESSQQLEYEEQFQEEQYQQEQIVEEFVYYDPVKKAKFSFHPITLEAKIEEESVDLEASSLPSNIVQLRQFFSNHYVFRNDVIEQMNLYVARQFRRGTTLFTVFADHSSIKVEVSCHNFNFKNYWGGEFLSSYNADVSNQQLDGSVKVHNHYFEQGNIQFNLNKNFPASKVKSFNGKGIVDQIAKLETDYQEGLEEMYTEVSEKLLKGMRRILPVTRTKFDWSRPNLI</sequence>
<dbReference type="GO" id="GO:0051015">
    <property type="term" value="F:actin filament binding"/>
    <property type="evidence" value="ECO:0007669"/>
    <property type="project" value="TreeGrafter"/>
</dbReference>
<dbReference type="GO" id="GO:0030036">
    <property type="term" value="P:actin cytoskeleton organization"/>
    <property type="evidence" value="ECO:0007669"/>
    <property type="project" value="TreeGrafter"/>
</dbReference>
<name>A0A078ABK2_STYLE</name>
<keyword evidence="8" id="KW-1185">Reference proteome</keyword>
<dbReference type="EMBL" id="CCKQ01008117">
    <property type="protein sequence ID" value="CDW79564.1"/>
    <property type="molecule type" value="Genomic_DNA"/>
</dbReference>
<feature type="compositionally biased region" description="Acidic residues" evidence="6">
    <location>
        <begin position="95"/>
        <end position="107"/>
    </location>
</feature>
<dbReference type="PRINTS" id="PR00191">
    <property type="entry name" value="FACTINCAPA"/>
</dbReference>
<evidence type="ECO:0000313" key="7">
    <source>
        <dbReference type="EMBL" id="CDW79564.1"/>
    </source>
</evidence>
<evidence type="ECO:0000313" key="8">
    <source>
        <dbReference type="Proteomes" id="UP000039865"/>
    </source>
</evidence>
<keyword evidence="3 5" id="KW-0117">Actin capping</keyword>
<dbReference type="InterPro" id="IPR042276">
    <property type="entry name" value="CapZ_alpha/beta_2"/>
</dbReference>
<dbReference type="InterPro" id="IPR002189">
    <property type="entry name" value="CapZ_alpha"/>
</dbReference>
<feature type="region of interest" description="Disordered" evidence="6">
    <location>
        <begin position="88"/>
        <end position="107"/>
    </location>
</feature>
<evidence type="ECO:0000256" key="6">
    <source>
        <dbReference type="SAM" id="MobiDB-lite"/>
    </source>
</evidence>
<proteinExistence type="inferred from homology"/>
<dbReference type="PANTHER" id="PTHR10653">
    <property type="entry name" value="F-ACTIN-CAPPING PROTEIN SUBUNIT ALPHA"/>
    <property type="match status" value="1"/>
</dbReference>
<protein>
    <recommendedName>
        <fullName evidence="2 5">F-actin-capping protein subunit alpha</fullName>
    </recommendedName>
</protein>
<dbReference type="OrthoDB" id="340550at2759"/>
<evidence type="ECO:0000256" key="3">
    <source>
        <dbReference type="ARBA" id="ARBA00022467"/>
    </source>
</evidence>
<evidence type="ECO:0000256" key="4">
    <source>
        <dbReference type="ARBA" id="ARBA00023203"/>
    </source>
</evidence>
<dbReference type="InterPro" id="IPR037282">
    <property type="entry name" value="CapZ_alpha/beta"/>
</dbReference>
<evidence type="ECO:0000256" key="1">
    <source>
        <dbReference type="ARBA" id="ARBA00010479"/>
    </source>
</evidence>
<dbReference type="PROSITE" id="PS00749">
    <property type="entry name" value="F_ACTIN_CAPPING_A_2"/>
    <property type="match status" value="1"/>
</dbReference>
<reference evidence="7 8" key="1">
    <citation type="submission" date="2014-06" db="EMBL/GenBank/DDBJ databases">
        <authorList>
            <person name="Swart Estienne"/>
        </authorList>
    </citation>
    <scope>NUCLEOTIDE SEQUENCE [LARGE SCALE GENOMIC DNA]</scope>
    <source>
        <strain evidence="7 8">130c</strain>
    </source>
</reference>
<dbReference type="Gene3D" id="3.90.1150.210">
    <property type="entry name" value="F-actin capping protein, beta subunit"/>
    <property type="match status" value="1"/>
</dbReference>
<evidence type="ECO:0000256" key="5">
    <source>
        <dbReference type="RuleBase" id="RU365077"/>
    </source>
</evidence>
<evidence type="ECO:0000256" key="2">
    <source>
        <dbReference type="ARBA" id="ARBA00014038"/>
    </source>
</evidence>
<dbReference type="InterPro" id="IPR017865">
    <property type="entry name" value="F-actin_cap_asu_CS"/>
</dbReference>
<dbReference type="FunCoup" id="A0A078ABK2">
    <property type="interactions" value="112"/>
</dbReference>
<dbReference type="Gene3D" id="3.30.1140.60">
    <property type="entry name" value="F-actin capping protein, alpha subunit"/>
    <property type="match status" value="1"/>
</dbReference>
<dbReference type="GO" id="GO:0030863">
    <property type="term" value="C:cortical cytoskeleton"/>
    <property type="evidence" value="ECO:0007669"/>
    <property type="project" value="TreeGrafter"/>
</dbReference>
<dbReference type="GO" id="GO:0051016">
    <property type="term" value="P:barbed-end actin filament capping"/>
    <property type="evidence" value="ECO:0007669"/>
    <property type="project" value="UniProtKB-UniRule"/>
</dbReference>
<dbReference type="PANTHER" id="PTHR10653:SF0">
    <property type="entry name" value="F-ACTIN-CAPPING PROTEIN SUBUNIT ALPHA"/>
    <property type="match status" value="1"/>
</dbReference>
<dbReference type="GO" id="GO:0008290">
    <property type="term" value="C:F-actin capping protein complex"/>
    <property type="evidence" value="ECO:0007669"/>
    <property type="project" value="UniProtKB-UniRule"/>
</dbReference>
<comment type="subunit">
    <text evidence="5">Heterodimer of an alpha and a beta subunit.</text>
</comment>
<organism evidence="7 8">
    <name type="scientific">Stylonychia lemnae</name>
    <name type="common">Ciliate</name>
    <dbReference type="NCBI Taxonomy" id="5949"/>
    <lineage>
        <taxon>Eukaryota</taxon>
        <taxon>Sar</taxon>
        <taxon>Alveolata</taxon>
        <taxon>Ciliophora</taxon>
        <taxon>Intramacronucleata</taxon>
        <taxon>Spirotrichea</taxon>
        <taxon>Stichotrichia</taxon>
        <taxon>Sporadotrichida</taxon>
        <taxon>Oxytrichidae</taxon>
        <taxon>Stylonychinae</taxon>
        <taxon>Stylonychia</taxon>
    </lineage>
</organism>
<gene>
    <name evidence="7" type="primary">Contig4113.g4405</name>
    <name evidence="7" type="ORF">STYLEM_8554</name>
</gene>
<dbReference type="InterPro" id="IPR042489">
    <property type="entry name" value="CapZ_alpha_1"/>
</dbReference>
<accession>A0A078ABK2</accession>
<keyword evidence="4 5" id="KW-0009">Actin-binding</keyword>
<dbReference type="AlphaFoldDB" id="A0A078ABK2"/>
<comment type="function">
    <text evidence="5">F-actin-capping proteins bind in a Ca(2+)-independent manner to the fast growing ends of actin filaments (barbed end) thereby blocking the exchange of subunits at these ends. Unlike other capping proteins (such as gelsolin and severin), these proteins do not sever actin filaments.</text>
</comment>
<dbReference type="SUPFAM" id="SSF90096">
    <property type="entry name" value="Subunits of heterodimeric actin filament capping protein Capz"/>
    <property type="match status" value="1"/>
</dbReference>